<dbReference type="RefSeq" id="WP_119896636.1">
    <property type="nucleotide sequence ID" value="NZ_QNRC01000017.1"/>
</dbReference>
<dbReference type="AlphaFoldDB" id="A0A419ABC2"/>
<sequence length="62" mass="6401">MVDKPADVSAFASDRETMIRLGAAADALSCAVCALTLPPEARLMIVPVGPALAVELPEAARH</sequence>
<keyword evidence="2" id="KW-1185">Reference proteome</keyword>
<gene>
    <name evidence="1" type="ORF">D3P05_02630</name>
</gene>
<organism evidence="1 2">
    <name type="scientific">Paracoccus siganidrum</name>
    <dbReference type="NCBI Taxonomy" id="1276757"/>
    <lineage>
        <taxon>Bacteria</taxon>
        <taxon>Pseudomonadati</taxon>
        <taxon>Pseudomonadota</taxon>
        <taxon>Alphaproteobacteria</taxon>
        <taxon>Rhodobacterales</taxon>
        <taxon>Paracoccaceae</taxon>
        <taxon>Paracoccus</taxon>
    </lineage>
</organism>
<dbReference type="Proteomes" id="UP000283587">
    <property type="component" value="Unassembled WGS sequence"/>
</dbReference>
<reference evidence="2" key="1">
    <citation type="submission" date="2018-09" db="EMBL/GenBank/DDBJ databases">
        <title>Paracoccus onubensis nov. sp. a moderate halophilic bacterium isolated from Gruta de las Maravillas (Aracena, Spain).</title>
        <authorList>
            <person name="Jurado V."/>
            <person name="Gutierrez-Patricio S."/>
            <person name="Gonzalez-Pimentel J.L."/>
            <person name="Miller A.Z."/>
            <person name="Laiz L."/>
            <person name="Saiz-Jimenez C."/>
        </authorList>
    </citation>
    <scope>NUCLEOTIDE SEQUENCE [LARGE SCALE GENOMIC DNA]</scope>
    <source>
        <strain evidence="2">DSM 26381</strain>
    </source>
</reference>
<protein>
    <submittedName>
        <fullName evidence="1">Uncharacterized protein</fullName>
    </submittedName>
</protein>
<comment type="caution">
    <text evidence="1">The sequence shown here is derived from an EMBL/GenBank/DDBJ whole genome shotgun (WGS) entry which is preliminary data.</text>
</comment>
<accession>A0A419ABC2</accession>
<dbReference type="EMBL" id="QZEW01000008">
    <property type="protein sequence ID" value="RJL20754.1"/>
    <property type="molecule type" value="Genomic_DNA"/>
</dbReference>
<proteinExistence type="predicted"/>
<evidence type="ECO:0000313" key="1">
    <source>
        <dbReference type="EMBL" id="RJL20754.1"/>
    </source>
</evidence>
<name>A0A419ABC2_9RHOB</name>
<evidence type="ECO:0000313" key="2">
    <source>
        <dbReference type="Proteomes" id="UP000283587"/>
    </source>
</evidence>